<accession>A0A0D4C3P4</accession>
<dbReference type="EMBL" id="CP011005">
    <property type="protein sequence ID" value="AJT43174.1"/>
    <property type="molecule type" value="Genomic_DNA"/>
</dbReference>
<proteinExistence type="predicted"/>
<dbReference type="PANTHER" id="PTHR30055:SF237">
    <property type="entry name" value="TRANSCRIPTIONAL REPRESSOR MCE3R"/>
    <property type="match status" value="1"/>
</dbReference>
<evidence type="ECO:0000313" key="5">
    <source>
        <dbReference type="Proteomes" id="UP000061839"/>
    </source>
</evidence>
<dbReference type="InterPro" id="IPR050109">
    <property type="entry name" value="HTH-type_TetR-like_transc_reg"/>
</dbReference>
<evidence type="ECO:0000256" key="1">
    <source>
        <dbReference type="ARBA" id="ARBA00023125"/>
    </source>
</evidence>
<feature type="DNA-binding region" description="H-T-H motif" evidence="2">
    <location>
        <begin position="237"/>
        <end position="256"/>
    </location>
</feature>
<evidence type="ECO:0000313" key="4">
    <source>
        <dbReference type="EMBL" id="AJT43174.1"/>
    </source>
</evidence>
<dbReference type="KEGG" id="ari:UM93_14870"/>
<dbReference type="Proteomes" id="UP000061839">
    <property type="component" value="Chromosome"/>
</dbReference>
<dbReference type="SUPFAM" id="SSF46689">
    <property type="entry name" value="Homeodomain-like"/>
    <property type="match status" value="2"/>
</dbReference>
<organism evidence="4 5">
    <name type="scientific">Psychromicrobium lacuslunae</name>
    <dbReference type="NCBI Taxonomy" id="1618207"/>
    <lineage>
        <taxon>Bacteria</taxon>
        <taxon>Bacillati</taxon>
        <taxon>Actinomycetota</taxon>
        <taxon>Actinomycetes</taxon>
        <taxon>Micrococcales</taxon>
        <taxon>Micrococcaceae</taxon>
        <taxon>Psychromicrobium</taxon>
    </lineage>
</organism>
<protein>
    <recommendedName>
        <fullName evidence="3">HTH tetR-type domain-containing protein</fullName>
    </recommendedName>
</protein>
<dbReference type="InterPro" id="IPR023772">
    <property type="entry name" value="DNA-bd_HTH_TetR-type_CS"/>
</dbReference>
<keyword evidence="5" id="KW-1185">Reference proteome</keyword>
<dbReference type="PANTHER" id="PTHR30055">
    <property type="entry name" value="HTH-TYPE TRANSCRIPTIONAL REGULATOR RUTR"/>
    <property type="match status" value="1"/>
</dbReference>
<feature type="domain" description="HTH tetR-type" evidence="3">
    <location>
        <begin position="214"/>
        <end position="274"/>
    </location>
</feature>
<dbReference type="PATRIC" id="fig|1618207.4.peg.3028"/>
<dbReference type="GO" id="GO:0000976">
    <property type="term" value="F:transcription cis-regulatory region binding"/>
    <property type="evidence" value="ECO:0007669"/>
    <property type="project" value="TreeGrafter"/>
</dbReference>
<dbReference type="PROSITE" id="PS50977">
    <property type="entry name" value="HTH_TETR_2"/>
    <property type="match status" value="2"/>
</dbReference>
<dbReference type="Gene3D" id="1.10.10.60">
    <property type="entry name" value="Homeodomain-like"/>
    <property type="match status" value="2"/>
</dbReference>
<dbReference type="AlphaFoldDB" id="A0A0D4C3P4"/>
<dbReference type="HOGENOM" id="CLU_055812_0_0_11"/>
<dbReference type="PROSITE" id="PS01081">
    <property type="entry name" value="HTH_TETR_1"/>
    <property type="match status" value="1"/>
</dbReference>
<dbReference type="STRING" id="1618207.UM93_14870"/>
<keyword evidence="1 2" id="KW-0238">DNA-binding</keyword>
<feature type="DNA-binding region" description="H-T-H motif" evidence="2">
    <location>
        <begin position="33"/>
        <end position="52"/>
    </location>
</feature>
<reference evidence="4 5" key="1">
    <citation type="journal article" date="2015" name="Genome Announc.">
        <title>Complete Genome Sequencing of Protease-Producing Novel Arthrobacter sp. Strain IHBB 11108 Using PacBio Single-Molecule Real-Time Sequencing Technology.</title>
        <authorList>
            <person name="Kiran S."/>
            <person name="Swarnkar M.K."/>
            <person name="Pal M."/>
            <person name="Thakur R."/>
            <person name="Tewari R."/>
            <person name="Singh A.K."/>
            <person name="Gulati A."/>
        </authorList>
    </citation>
    <scope>NUCLEOTIDE SEQUENCE [LARGE SCALE GENOMIC DNA]</scope>
    <source>
        <strain evidence="4 5">IHBB 11108</strain>
    </source>
</reference>
<gene>
    <name evidence="4" type="ORF">UM93_14870</name>
</gene>
<feature type="domain" description="HTH tetR-type" evidence="3">
    <location>
        <begin position="10"/>
        <end position="70"/>
    </location>
</feature>
<dbReference type="Gene3D" id="1.10.357.10">
    <property type="entry name" value="Tetracycline Repressor, domain 2"/>
    <property type="match status" value="2"/>
</dbReference>
<name>A0A0D4C3P4_9MICC</name>
<dbReference type="InterPro" id="IPR009057">
    <property type="entry name" value="Homeodomain-like_sf"/>
</dbReference>
<dbReference type="InterPro" id="IPR001647">
    <property type="entry name" value="HTH_TetR"/>
</dbReference>
<evidence type="ECO:0000259" key="3">
    <source>
        <dbReference type="PROSITE" id="PS50977"/>
    </source>
</evidence>
<sequence>MSPPARKRPRNRKQTIEAVAAEAFAQSGYHNVSMQDLADVLDISAPALYRHVPNKYALFVRVVFGMVARLFEATEESAKLPHNSRQEAEQALGALIDDFISVIVELRARAGIYRWEGRYLQEADRARLGSDFAALRSRLQIPLANYRADLDEVDRGLMAGAVMAVISSVTVHHTVVAARKLRELLAAACWRILDGDLPAAGTEPAERSVLPVAKKRREQLMTQAIALFHAQGYHETTIEDLALAVRLTPSGVYRHFESKADILRQACSRAAAELEQAATRAVNSSADPGHALAALCDDYVRYSFANYQLAAVYFAEVGNLSETVQRGLRTMQRQHLSVWVELLQGARPELTAKEAMILVHAALSVVQDIGTLLHHRTNAATQRRLTKLLLLTLGVTG</sequence>
<dbReference type="GO" id="GO:0003700">
    <property type="term" value="F:DNA-binding transcription factor activity"/>
    <property type="evidence" value="ECO:0007669"/>
    <property type="project" value="TreeGrafter"/>
</dbReference>
<evidence type="ECO:0000256" key="2">
    <source>
        <dbReference type="PROSITE-ProRule" id="PRU00335"/>
    </source>
</evidence>
<dbReference type="Pfam" id="PF00440">
    <property type="entry name" value="TetR_N"/>
    <property type="match status" value="2"/>
</dbReference>